<evidence type="ECO:0008006" key="3">
    <source>
        <dbReference type="Google" id="ProtNLM"/>
    </source>
</evidence>
<dbReference type="Proteomes" id="UP000679725">
    <property type="component" value="Unassembled WGS sequence"/>
</dbReference>
<dbReference type="RefSeq" id="WP_215234627.1">
    <property type="nucleotide sequence ID" value="NZ_CAJRAU010000004.1"/>
</dbReference>
<accession>A0ABM8USS7</accession>
<proteinExistence type="predicted"/>
<evidence type="ECO:0000313" key="1">
    <source>
        <dbReference type="EMBL" id="CAG5071010.1"/>
    </source>
</evidence>
<evidence type="ECO:0000313" key="2">
    <source>
        <dbReference type="Proteomes" id="UP000679725"/>
    </source>
</evidence>
<protein>
    <recommendedName>
        <fullName evidence="3">DNA binding HTH domain-containing protein</fullName>
    </recommendedName>
</protein>
<gene>
    <name evidence="1" type="ORF">DYBT9623_03314</name>
</gene>
<sequence>MTERYHTRQQLAADLGISARTLSRKIKLLSISMPRGLIAPKLYQQLLEKLRT</sequence>
<reference evidence="1 2" key="1">
    <citation type="submission" date="2021-04" db="EMBL/GenBank/DDBJ databases">
        <authorList>
            <person name="Rodrigo-Torres L."/>
            <person name="Arahal R. D."/>
            <person name="Lucena T."/>
        </authorList>
    </citation>
    <scope>NUCLEOTIDE SEQUENCE [LARGE SCALE GENOMIC DNA]</scope>
    <source>
        <strain evidence="1 2">CECT 9623</strain>
    </source>
</reference>
<name>A0ABM8USS7_9BACT</name>
<keyword evidence="2" id="KW-1185">Reference proteome</keyword>
<dbReference type="EMBL" id="CAJRAU010000004">
    <property type="protein sequence ID" value="CAG5071010.1"/>
    <property type="molecule type" value="Genomic_DNA"/>
</dbReference>
<organism evidence="1 2">
    <name type="scientific">Dyadobacter linearis</name>
    <dbReference type="NCBI Taxonomy" id="2823330"/>
    <lineage>
        <taxon>Bacteria</taxon>
        <taxon>Pseudomonadati</taxon>
        <taxon>Bacteroidota</taxon>
        <taxon>Cytophagia</taxon>
        <taxon>Cytophagales</taxon>
        <taxon>Spirosomataceae</taxon>
        <taxon>Dyadobacter</taxon>
    </lineage>
</organism>
<comment type="caution">
    <text evidence="1">The sequence shown here is derived from an EMBL/GenBank/DDBJ whole genome shotgun (WGS) entry which is preliminary data.</text>
</comment>